<organism evidence="1">
    <name type="scientific">Amphimedon queenslandica</name>
    <name type="common">Sponge</name>
    <dbReference type="NCBI Taxonomy" id="400682"/>
    <lineage>
        <taxon>Eukaryota</taxon>
        <taxon>Metazoa</taxon>
        <taxon>Porifera</taxon>
        <taxon>Demospongiae</taxon>
        <taxon>Heteroscleromorpha</taxon>
        <taxon>Haplosclerida</taxon>
        <taxon>Niphatidae</taxon>
        <taxon>Amphimedon</taxon>
    </lineage>
</organism>
<dbReference type="AlphaFoldDB" id="A0A1X7VS20"/>
<accession>A0A1X7VS20</accession>
<dbReference type="EnsemblMetazoa" id="Aqu2.1.42902_001">
    <property type="protein sequence ID" value="Aqu2.1.42902_001"/>
    <property type="gene ID" value="Aqu2.1.42902"/>
</dbReference>
<reference evidence="1" key="1">
    <citation type="submission" date="2017-05" db="UniProtKB">
        <authorList>
            <consortium name="EnsemblMetazoa"/>
        </authorList>
    </citation>
    <scope>IDENTIFICATION</scope>
</reference>
<protein>
    <submittedName>
        <fullName evidence="1">Uncharacterized protein</fullName>
    </submittedName>
</protein>
<name>A0A1X7VS20_AMPQE</name>
<evidence type="ECO:0000313" key="1">
    <source>
        <dbReference type="EnsemblMetazoa" id="Aqu2.1.42902_001"/>
    </source>
</evidence>
<proteinExistence type="predicted"/>
<dbReference type="InParanoid" id="A0A1X7VS20"/>
<sequence length="173" mass="18586">MVLQAQKLFGDLGIKITTGNHLLGSVIGDIKGCKGFVTKKVQGWINLITVLSDIAVTQPQAAYCAYTKTLQNECTFLQHVTPDCQSLFTDLGQLYACLVKSVLPVTSHCSLQLRLGGLSIRNPVTTAAAHYTASRSACKQLMLLLVLLLSHHTITSAKCILLGKSLTISKESG</sequence>